<organism evidence="6 7">
    <name type="scientific">Bathymodiolus thermophilus thioautotrophic gill symbiont</name>
    <dbReference type="NCBI Taxonomy" id="2360"/>
    <lineage>
        <taxon>Bacteria</taxon>
        <taxon>Pseudomonadati</taxon>
        <taxon>Pseudomonadota</taxon>
        <taxon>Gammaproteobacteria</taxon>
        <taxon>sulfur-oxidizing symbionts</taxon>
    </lineage>
</organism>
<keyword evidence="7" id="KW-1185">Reference proteome</keyword>
<keyword evidence="3" id="KW-0378">Hydrolase</keyword>
<evidence type="ECO:0000313" key="6">
    <source>
        <dbReference type="EMBL" id="CAB5500790.1"/>
    </source>
</evidence>
<sequence length="2194" mass="230038">MKNTKTEVITKKQITTLQNKAQKIADKLNEEAVILTKGVQHIQVQAGTVYQLSIQDFNTKKLNLIAKKVGNDLEVALEESVVVFDNYFDVCATDLSCLVSLPAENGGLYHIVPDTFFTLEDNTQVVYFYGEQSIVSTESSTVSTNNNQSFFDVVTSNIGIVAVVLVVAVVAGNGSSNDNGNNENEEDDGTASKTIITGAVNLGPITSNSLRVQAFVGKTTISKEFIVDVGGEFTITLGKSYNQGAIITLKLTDTTDTADYLDEALNAVKDLDSDLRAIIVIQSADTKINITPLTDIAAKIISEQTTITEELVNNTNTQVGKVFGISGNVTTEEVKTVINKEGVIITTSNTYGQALAVVSQFEKDAKASDTTIKTSDTNKKIADSINIEEASITDNDIKAKLKAAEVTANIKYDITPNNHFDTTEVIPVIEVVATDDVINFSEKDNTSITGTVKTGSTVVLSIDGSNKNASVSGATWYYALTNADITAIEGKTINIIATATDINNKISISNTKIITVDTIAPAFDSSPTTINIVVNTPITTTIYDAQATNLRGGNADDGITYSIKEADTSKFLITTNTGIVTYKVKQTSAHNNDTVTIIATDNAGNTTQQLVTVSVKSVSLVASIIWDNINDNNIINASDLSTVTLSGTVTTNSAITGISITDITFKQGDNIVHKITSNLPSISSDNTWTLAHSNTWVSKLGNGDYTVVVNLSGNNGSISGQGITTVVTIDTVAPDQPTIALTDGTSNTKDGIITTSTLNTNDTRVYHLKKGEVEVTSVTDEATYATYMAGADEVTYTLTIIDTDNAGNVSVSSNALTFILDKTPPNLPTLVLEADSGLTGDNITNNGRLTVANVSNGDTITYLVTKDNGMPLVAMTAEEYTTYITSDNKDGNYSVKVIVTDAAGNTSDALKTFVLDTTNPIFDQQSTTINIPINVPITTIIYDAQATDLNGDTDKGITYKIKNADASKFLITADTGIVTYKTIQTSTHDNDTATIVATDTAGNEKEQLITVSVKNIALSTSIAWNGIGNDHIVNINEKAMATLSGTVATIGAVTGISIVDITFKQGDNIVHKITSNLPSISSDNTWTLAHSDTWVSKLGNGDYTVVVNLSGNNGSISGQGITTVVTIDTVAPDQPTIALTDGTSNTKDGIITTSTLNTNDTRVYHLKKGEVEVTSVTDEATYATYMAGADEVTYTLTIIDTDNAGNVSVSSNALTFILDKTPPNLPTLALETNSGLTSDNITNNGQLTVTNVSNGDTITYLVTKDSGTPLVAMTAGEYTTYITGDNKDGNYSVKVIVTDAAGNTSDTVKTFVLDTTPPTVPTLNLIDTGASDSDGITNNGTITVGNLDSNATWQYSINGGTNFINGTNSSFTLPNGTYAVNAIQIKQTDIAGNVSNLSKNTLPIVVDTTGPLFTSPTAVDVEKNMAVSEIIYMAVATDDHSVTYTLKEGNQKDKFTISSTGELKYQEQQTQTGVHKVTIIATDIADNKTEQLITVSVTTLAQGFVVNGEKNADRSGHSVSSAGDVNGDGLDDLIIGAYLADPTGGNNAGKSYVVFGKTNATAINLSSITSGTGGFVINGENASDQSGYSVSSAGDVNGDGLDDLIIGVNKTNPNSNISKTFVVFGKTNTTAINLSSITSGTGGFAINGESALEQNGYLVSSAGDVNGDGLDDLIVGAYWKNAADTPISKSYVIFGSKTNTTTINLSSIAFGKGGFVINGENAADKNGHSVSSAGDVNGDGLDDLIVSAYWVDPTNNSKIDRSYVIFGSETNATAINLSDIASGTGGFVINGKSASDKCGYAVSLAGDVNGDGLDDLIVGAYLSSNKAGKSYVVFGKKNDTNSIDLLNITPNKDGFVINGENGFDRSGYSVSSAGDVNGDGLDDLIVGAYLADLTNKINAGKSYVVFGKTDATAIDLSDIASGTGGFVINGENIRDRSGFSVSSAGDVNGDGLDDLIIGAYLADPANNDNAGKSYVVFGKTNTRAVNLANISNGTGEVAHAIDFQGDTNDTDKNDTQTGTSADELFVAGLGNDILKGNGGYDVFNAGVGNDTIIINGDNLAKLYSNTLGSHLLARVDGGSDTDTLKLEGGNLLLDLTTINKGRIQGIEIIDLNSGSNTLKLNLNDLLDISSETNILKVIGGTDDKVNIDLSAFEKNPLSKGDGTIIYNIYSDTNAATAQLWIEKDLGVYDSGTVI</sequence>
<dbReference type="CDD" id="cd11304">
    <property type="entry name" value="Cadherin_repeat"/>
    <property type="match status" value="1"/>
</dbReference>
<dbReference type="GO" id="GO:0007155">
    <property type="term" value="P:cell adhesion"/>
    <property type="evidence" value="ECO:0007669"/>
    <property type="project" value="InterPro"/>
</dbReference>
<dbReference type="InterPro" id="IPR028994">
    <property type="entry name" value="Integrin_alpha_N"/>
</dbReference>
<dbReference type="InterPro" id="IPR013517">
    <property type="entry name" value="FG-GAP"/>
</dbReference>
<dbReference type="GO" id="GO:0008305">
    <property type="term" value="C:integrin complex"/>
    <property type="evidence" value="ECO:0007669"/>
    <property type="project" value="InterPro"/>
</dbReference>
<comment type="caution">
    <text evidence="6">The sequence shown here is derived from an EMBL/GenBank/DDBJ whole genome shotgun (WGS) entry which is preliminary data.</text>
</comment>
<dbReference type="InterPro" id="IPR013783">
    <property type="entry name" value="Ig-like_fold"/>
</dbReference>
<evidence type="ECO:0000256" key="3">
    <source>
        <dbReference type="ARBA" id="ARBA00022801"/>
    </source>
</evidence>
<keyword evidence="4" id="KW-0325">Glycoprotein</keyword>
<dbReference type="Pfam" id="PF01839">
    <property type="entry name" value="FG-GAP"/>
    <property type="match status" value="7"/>
</dbReference>
<keyword evidence="2" id="KW-0677">Repeat</keyword>
<gene>
    <name evidence="6" type="ORF">THERMOS_1272</name>
</gene>
<dbReference type="InterPro" id="IPR013519">
    <property type="entry name" value="Int_alpha_beta-p"/>
</dbReference>
<dbReference type="InterPro" id="IPR044016">
    <property type="entry name" value="Big_13"/>
</dbReference>
<evidence type="ECO:0000256" key="1">
    <source>
        <dbReference type="ARBA" id="ARBA00022729"/>
    </source>
</evidence>
<dbReference type="EMBL" id="CAESAQ020000062">
    <property type="protein sequence ID" value="CAB5500790.1"/>
    <property type="molecule type" value="Genomic_DNA"/>
</dbReference>
<evidence type="ECO:0000313" key="7">
    <source>
        <dbReference type="Proteomes" id="UP000643672"/>
    </source>
</evidence>
<evidence type="ECO:0000256" key="4">
    <source>
        <dbReference type="ARBA" id="ARBA00023180"/>
    </source>
</evidence>
<evidence type="ECO:0000256" key="2">
    <source>
        <dbReference type="ARBA" id="ARBA00022737"/>
    </source>
</evidence>
<dbReference type="GO" id="GO:0005509">
    <property type="term" value="F:calcium ion binding"/>
    <property type="evidence" value="ECO:0007669"/>
    <property type="project" value="InterPro"/>
</dbReference>
<dbReference type="RefSeq" id="WP_202763099.1">
    <property type="nucleotide sequence ID" value="NZ_CAESAQ020000062.1"/>
</dbReference>
<feature type="domain" description="Bacterial Ig-like" evidence="5">
    <location>
        <begin position="1227"/>
        <end position="1315"/>
    </location>
</feature>
<dbReference type="Pfam" id="PF19077">
    <property type="entry name" value="Big_13"/>
    <property type="match status" value="2"/>
</dbReference>
<feature type="domain" description="Bacterial Ig-like" evidence="5">
    <location>
        <begin position="829"/>
        <end position="917"/>
    </location>
</feature>
<dbReference type="InterPro" id="IPR015919">
    <property type="entry name" value="Cadherin-like_sf"/>
</dbReference>
<proteinExistence type="predicted"/>
<dbReference type="SUPFAM" id="SSF69318">
    <property type="entry name" value="Integrin alpha N-terminal domain"/>
    <property type="match status" value="2"/>
</dbReference>
<dbReference type="PANTHER" id="PTHR23221">
    <property type="entry name" value="GLYCOSYLPHOSPHATIDYLINOSITOL PHOSPHOLIPASE D"/>
    <property type="match status" value="1"/>
</dbReference>
<dbReference type="PANTHER" id="PTHR23221:SF7">
    <property type="entry name" value="PHOSPHATIDYLINOSITOL-GLYCAN-SPECIFIC PHOSPHOLIPASE D"/>
    <property type="match status" value="1"/>
</dbReference>
<evidence type="ECO:0000259" key="5">
    <source>
        <dbReference type="Pfam" id="PF19077"/>
    </source>
</evidence>
<dbReference type="Gene3D" id="2.130.10.130">
    <property type="entry name" value="Integrin alpha, N-terminal"/>
    <property type="match status" value="3"/>
</dbReference>
<protein>
    <recommendedName>
        <fullName evidence="5">Bacterial Ig-like domain-containing protein</fullName>
    </recommendedName>
</protein>
<dbReference type="Proteomes" id="UP000643672">
    <property type="component" value="Unassembled WGS sequence"/>
</dbReference>
<dbReference type="SUPFAM" id="SSF49313">
    <property type="entry name" value="Cadherin-like"/>
    <property type="match status" value="2"/>
</dbReference>
<dbReference type="SMART" id="SM00191">
    <property type="entry name" value="Int_alpha"/>
    <property type="match status" value="7"/>
</dbReference>
<dbReference type="InterPro" id="IPR000413">
    <property type="entry name" value="Integrin_alpha"/>
</dbReference>
<dbReference type="Gene3D" id="2.60.40.10">
    <property type="entry name" value="Immunoglobulins"/>
    <property type="match status" value="4"/>
</dbReference>
<dbReference type="GO" id="GO:0016787">
    <property type="term" value="F:hydrolase activity"/>
    <property type="evidence" value="ECO:0007669"/>
    <property type="project" value="UniProtKB-KW"/>
</dbReference>
<accession>A0A8H9CFS9</accession>
<dbReference type="Gene3D" id="2.60.40.60">
    <property type="entry name" value="Cadherins"/>
    <property type="match status" value="2"/>
</dbReference>
<dbReference type="PROSITE" id="PS51470">
    <property type="entry name" value="FG_GAP"/>
    <property type="match status" value="4"/>
</dbReference>
<name>A0A8H9CFS9_9GAMM</name>
<keyword evidence="1" id="KW-0732">Signal</keyword>
<dbReference type="PRINTS" id="PR01185">
    <property type="entry name" value="INTEGRINA"/>
</dbReference>
<reference evidence="6 7" key="1">
    <citation type="submission" date="2020-05" db="EMBL/GenBank/DDBJ databases">
        <authorList>
            <person name="Petersen J."/>
            <person name="Sayavedra L."/>
        </authorList>
    </citation>
    <scope>NUCLEOTIDE SEQUENCE [LARGE SCALE GENOMIC DNA]</scope>
    <source>
        <strain evidence="6">B thermophilus SOXS</strain>
    </source>
</reference>